<reference evidence="2 3" key="1">
    <citation type="journal article" date="2019" name="Sci. Rep.">
        <title>A multi-omics analysis of the grapevine pathogen Lasiodiplodia theobromae reveals that temperature affects the expression of virulence- and pathogenicity-related genes.</title>
        <authorList>
            <person name="Felix C."/>
            <person name="Meneses R."/>
            <person name="Goncalves M.F.M."/>
            <person name="Tilleman L."/>
            <person name="Duarte A.S."/>
            <person name="Jorrin-Novo J.V."/>
            <person name="Van de Peer Y."/>
            <person name="Deforce D."/>
            <person name="Van Nieuwerburgh F."/>
            <person name="Esteves A.C."/>
            <person name="Alves A."/>
        </authorList>
    </citation>
    <scope>NUCLEOTIDE SEQUENCE [LARGE SCALE GENOMIC DNA]</scope>
    <source>
        <strain evidence="2 3">LA-SOL3</strain>
    </source>
</reference>
<dbReference type="PANTHER" id="PTHR11803">
    <property type="entry name" value="2-IMINOBUTANOATE/2-IMINOPROPANOATE DEAMINASE RIDA"/>
    <property type="match status" value="1"/>
</dbReference>
<dbReference type="AlphaFoldDB" id="A0A5N5DMK2"/>
<sequence>MSDIISILSDKACAYPAGLFHHAKVFNGVVYTTGQIGADVAGNLVSEDIKLQTEQVLKNLSAILEASGSSLERVIKVNIYMVDQSAYAGMNEVYRAMMPDPKPPRACVFVKGLPAGASVEMEMVAAVK</sequence>
<proteinExistence type="inferred from homology"/>
<evidence type="ECO:0000256" key="1">
    <source>
        <dbReference type="ARBA" id="ARBA00010552"/>
    </source>
</evidence>
<dbReference type="Gene3D" id="3.30.1330.40">
    <property type="entry name" value="RutC-like"/>
    <property type="match status" value="1"/>
</dbReference>
<evidence type="ECO:0000313" key="3">
    <source>
        <dbReference type="Proteomes" id="UP000325902"/>
    </source>
</evidence>
<dbReference type="GO" id="GO:0019239">
    <property type="term" value="F:deaminase activity"/>
    <property type="evidence" value="ECO:0007669"/>
    <property type="project" value="TreeGrafter"/>
</dbReference>
<accession>A0A5N5DMK2</accession>
<dbReference type="CDD" id="cd00448">
    <property type="entry name" value="YjgF_YER057c_UK114_family"/>
    <property type="match status" value="1"/>
</dbReference>
<dbReference type="InterPro" id="IPR006175">
    <property type="entry name" value="YjgF/YER057c/UK114"/>
</dbReference>
<dbReference type="OrthoDB" id="309640at2759"/>
<dbReference type="FunFam" id="3.30.1330.40:FF:000001">
    <property type="entry name" value="L-PSP family endoribonuclease"/>
    <property type="match status" value="1"/>
</dbReference>
<protein>
    <submittedName>
        <fullName evidence="2">2-iminobutanoate/2-iminopropanoate deaminase</fullName>
    </submittedName>
</protein>
<dbReference type="Pfam" id="PF01042">
    <property type="entry name" value="Ribonuc_L-PSP"/>
    <property type="match status" value="1"/>
</dbReference>
<name>A0A5N5DMK2_9PEZI</name>
<dbReference type="GO" id="GO:0005829">
    <property type="term" value="C:cytosol"/>
    <property type="evidence" value="ECO:0007669"/>
    <property type="project" value="TreeGrafter"/>
</dbReference>
<dbReference type="EMBL" id="VCHE01000011">
    <property type="protein sequence ID" value="KAB2578541.1"/>
    <property type="molecule type" value="Genomic_DNA"/>
</dbReference>
<dbReference type="PROSITE" id="PS01094">
    <property type="entry name" value="UPF0076"/>
    <property type="match status" value="1"/>
</dbReference>
<organism evidence="2 3">
    <name type="scientific">Lasiodiplodia theobromae</name>
    <dbReference type="NCBI Taxonomy" id="45133"/>
    <lineage>
        <taxon>Eukaryota</taxon>
        <taxon>Fungi</taxon>
        <taxon>Dikarya</taxon>
        <taxon>Ascomycota</taxon>
        <taxon>Pezizomycotina</taxon>
        <taxon>Dothideomycetes</taxon>
        <taxon>Dothideomycetes incertae sedis</taxon>
        <taxon>Botryosphaeriales</taxon>
        <taxon>Botryosphaeriaceae</taxon>
        <taxon>Lasiodiplodia</taxon>
    </lineage>
</organism>
<dbReference type="SUPFAM" id="SSF55298">
    <property type="entry name" value="YjgF-like"/>
    <property type="match status" value="1"/>
</dbReference>
<keyword evidence="3" id="KW-1185">Reference proteome</keyword>
<comment type="similarity">
    <text evidence="1">Belongs to the RutC family.</text>
</comment>
<dbReference type="InterPro" id="IPR035959">
    <property type="entry name" value="RutC-like_sf"/>
</dbReference>
<gene>
    <name evidence="2" type="primary">yabJ</name>
    <name evidence="2" type="ORF">DBV05_g2793</name>
</gene>
<dbReference type="InterPro" id="IPR019897">
    <property type="entry name" value="RidA_CS"/>
</dbReference>
<evidence type="ECO:0000313" key="2">
    <source>
        <dbReference type="EMBL" id="KAB2578541.1"/>
    </source>
</evidence>
<dbReference type="PANTHER" id="PTHR11803:SF58">
    <property type="entry name" value="PROTEIN HMF1-RELATED"/>
    <property type="match status" value="1"/>
</dbReference>
<comment type="caution">
    <text evidence="2">The sequence shown here is derived from an EMBL/GenBank/DDBJ whole genome shotgun (WGS) entry which is preliminary data.</text>
</comment>
<dbReference type="Proteomes" id="UP000325902">
    <property type="component" value="Unassembled WGS sequence"/>
</dbReference>
<dbReference type="GO" id="GO:0005739">
    <property type="term" value="C:mitochondrion"/>
    <property type="evidence" value="ECO:0007669"/>
    <property type="project" value="TreeGrafter"/>
</dbReference>